<reference evidence="3" key="1">
    <citation type="submission" date="2017-06" db="EMBL/GenBank/DDBJ databases">
        <authorList>
            <person name="Varghese N."/>
            <person name="Submissions S."/>
        </authorList>
    </citation>
    <scope>NUCLEOTIDE SEQUENCE [LARGE SCALE GENOMIC DNA]</scope>
    <source>
        <strain evidence="3">NKM1</strain>
    </source>
</reference>
<dbReference type="AlphaFoldDB" id="A0A239BLB4"/>
<feature type="region of interest" description="Disordered" evidence="1">
    <location>
        <begin position="1"/>
        <end position="20"/>
    </location>
</feature>
<dbReference type="RefSeq" id="WP_179222933.1">
    <property type="nucleotide sequence ID" value="NZ_FZOQ01000002.1"/>
</dbReference>
<name>A0A239BLB4_9BACT</name>
<evidence type="ECO:0000313" key="3">
    <source>
        <dbReference type="Proteomes" id="UP000198432"/>
    </source>
</evidence>
<keyword evidence="3" id="KW-1185">Reference proteome</keyword>
<protein>
    <submittedName>
        <fullName evidence="2">Uncharacterized protein</fullName>
    </submittedName>
</protein>
<gene>
    <name evidence="2" type="ORF">SAMN06296052_10222</name>
</gene>
<organism evidence="2 3">
    <name type="scientific">Pontibacter ummariensis</name>
    <dbReference type="NCBI Taxonomy" id="1610492"/>
    <lineage>
        <taxon>Bacteria</taxon>
        <taxon>Pseudomonadati</taxon>
        <taxon>Bacteroidota</taxon>
        <taxon>Cytophagia</taxon>
        <taxon>Cytophagales</taxon>
        <taxon>Hymenobacteraceae</taxon>
        <taxon>Pontibacter</taxon>
    </lineage>
</organism>
<accession>A0A239BLB4</accession>
<proteinExistence type="predicted"/>
<sequence>MENSSLVYEKEKGASQEPDTEELYAKINKLELEKEFLKKAWGGSDSDRAERAGGTDK</sequence>
<dbReference type="Proteomes" id="UP000198432">
    <property type="component" value="Unassembled WGS sequence"/>
</dbReference>
<dbReference type="EMBL" id="FZOQ01000002">
    <property type="protein sequence ID" value="SNS08770.1"/>
    <property type="molecule type" value="Genomic_DNA"/>
</dbReference>
<evidence type="ECO:0000256" key="1">
    <source>
        <dbReference type="SAM" id="MobiDB-lite"/>
    </source>
</evidence>
<evidence type="ECO:0000313" key="2">
    <source>
        <dbReference type="EMBL" id="SNS08770.1"/>
    </source>
</evidence>